<dbReference type="AlphaFoldDB" id="A0A2H4S9U6"/>
<accession>A0A2H4S9U6</accession>
<reference evidence="2 3" key="1">
    <citation type="journal article" date="2017" name="BMC Genomics">
        <title>Chromosome level assembly and secondary metabolite potential of the parasitic fungus Cordyceps militaris.</title>
        <authorList>
            <person name="Kramer G.J."/>
            <person name="Nodwell J.R."/>
        </authorList>
    </citation>
    <scope>NUCLEOTIDE SEQUENCE [LARGE SCALE GENOMIC DNA]</scope>
    <source>
        <strain evidence="2 3">ATCC 34164</strain>
    </source>
</reference>
<feature type="compositionally biased region" description="Acidic residues" evidence="1">
    <location>
        <begin position="510"/>
        <end position="521"/>
    </location>
</feature>
<feature type="compositionally biased region" description="Polar residues" evidence="1">
    <location>
        <begin position="540"/>
        <end position="550"/>
    </location>
</feature>
<evidence type="ECO:0008006" key="4">
    <source>
        <dbReference type="Google" id="ProtNLM"/>
    </source>
</evidence>
<dbReference type="OrthoDB" id="2156052at2759"/>
<dbReference type="VEuPathDB" id="FungiDB:CCM_03618"/>
<evidence type="ECO:0000313" key="2">
    <source>
        <dbReference type="EMBL" id="ATY59879.1"/>
    </source>
</evidence>
<feature type="compositionally biased region" description="Basic and acidic residues" evidence="1">
    <location>
        <begin position="1"/>
        <end position="43"/>
    </location>
</feature>
<dbReference type="CDD" id="cd22265">
    <property type="entry name" value="UDM1_RNF168"/>
    <property type="match status" value="1"/>
</dbReference>
<feature type="region of interest" description="Disordered" evidence="1">
    <location>
        <begin position="227"/>
        <end position="255"/>
    </location>
</feature>
<protein>
    <recommendedName>
        <fullName evidence="4">Metalloprotease m41 ftsh</fullName>
    </recommendedName>
</protein>
<organism evidence="2 3">
    <name type="scientific">Cordyceps militaris</name>
    <name type="common">Caterpillar fungus</name>
    <name type="synonym">Clavaria militaris</name>
    <dbReference type="NCBI Taxonomy" id="73501"/>
    <lineage>
        <taxon>Eukaryota</taxon>
        <taxon>Fungi</taxon>
        <taxon>Dikarya</taxon>
        <taxon>Ascomycota</taxon>
        <taxon>Pezizomycotina</taxon>
        <taxon>Sordariomycetes</taxon>
        <taxon>Hypocreomycetidae</taxon>
        <taxon>Hypocreales</taxon>
        <taxon>Cordycipitaceae</taxon>
        <taxon>Cordyceps</taxon>
    </lineage>
</organism>
<proteinExistence type="predicted"/>
<sequence>MSDEIRQLKRALEEQTHRADKEKRRADEEKRRADEQKRLREQAEQNTAAMKAALLREQEERTRTTLDQPLEDYLKRVHRLNYHMPRLLPPLKKTITTLSEGHPSKSTTQGRTDIKNKYYPLHMREWTDFPDLCQQQFHRIRSELGTRPLFPSAAEVNFCEKSLLEEIPISFVESEAFLSASRSSLFLHETLERPVQRIINAYLNTSGNKPPLYFDCHSAGWQARNGGDTSVSARTAEDCTGQNSGPAEPKISQRPKKIQPDCLVLRPEMVSTGASLVAPFDRYSDNDGKAATRDVIRVTVGEHKAFHRLRAAIVSRFLKDTMADDFMVRLARKALSKQVVPGVTSQNTTNPAESTPSTNIPGRIFFAYALAQTFHYMVISGLEFGYMAAGESLSFLRIPRDDPTTLLYYTQVFPQYCCAAGPSSDEPSTVSDDAAFNVDELAIAKLCALALLAYESPKAPPRQINIHLSQLAEFPNLPEPPSDDSAALSPTSPPSRDSSSERRRRRRDETGDDDDDDDVDDSDRRGRCMTHRPRNPSPLKKQSSTPGQQPSNADADANAAASHARFANGSQPGRGRCLPSRPSPFDPASFKPMRPYCTHLCLRSLAQGDGIVDHDCPNVLLHLEAARRIGGPAADRARHPIGPSKLVELVQLQLLNNVEQDCECLLSHGLNGAIGCLFRLTVTGFGYTLAAKGVQTFHAHRIRHEAAVYKKLAVQQGILIPVCIGVVELRLPYPMTNSKLITHMLLLSHAGTPLYSPTLRRRLEARQVDVDAEASRTLEELQALGVEDDDDTSNGNLTWCASAGRVMKIDFDHVRKRDSSKSNGI</sequence>
<feature type="region of interest" description="Disordered" evidence="1">
    <location>
        <begin position="475"/>
        <end position="583"/>
    </location>
</feature>
<evidence type="ECO:0000256" key="1">
    <source>
        <dbReference type="SAM" id="MobiDB-lite"/>
    </source>
</evidence>
<dbReference type="VEuPathDB" id="FungiDB:A9K55_005381"/>
<feature type="compositionally biased region" description="Low complexity" evidence="1">
    <location>
        <begin position="551"/>
        <end position="562"/>
    </location>
</feature>
<feature type="region of interest" description="Disordered" evidence="1">
    <location>
        <begin position="1"/>
        <end position="48"/>
    </location>
</feature>
<name>A0A2H4S9U6_CORMI</name>
<gene>
    <name evidence="2" type="ORF">A9K55_005381</name>
</gene>
<dbReference type="Proteomes" id="UP000323067">
    <property type="component" value="Chromosome vi"/>
</dbReference>
<evidence type="ECO:0000313" key="3">
    <source>
        <dbReference type="Proteomes" id="UP000323067"/>
    </source>
</evidence>
<dbReference type="EMBL" id="CP023323">
    <property type="protein sequence ID" value="ATY59879.1"/>
    <property type="molecule type" value="Genomic_DNA"/>
</dbReference>